<sequence length="751" mass="83171">MLSWVSDSIHKTQQHKPPLWYESEIRFGLCDRQQRKDKKGAPKRQNASNGLIPKLVRRAFEAATHNNTGHNGSFPTPEAPLRPIDVAEETAFEACDSVSLSGQSQTSLSCHTNLSYNMSRIDEDDGATSTINPELSFADSMLPSPSNSEADSLFGIPIREMAQADANQEKDRDDVWLLSTKGTDDIEASLQQHGHDVKSPTGSILNRVPVLVVPGTDRQESSDNPLVAIIWAGDSNVEDEEEIQFGDNSFLIEDLQAPLSSPTARCIRDFDENRNNGNITTRFTFGRKSAQLIGRNLKDLMWSHSNDGKRRGGKGHSRKSQATRLSGHRKKRKQPSPRQSSRIRLHCEDPLQELSRCHEKMSAGGRPFSPKNALNRVRDWKRRDPDSSSTSPCGECSSKYVLHPLDSMQSELSTPSALSSPRILNTFSEITASEKNDDDDQHTSTRIQNTFSEITASEKDDDDQQTRSDLSSPSIENSSLSITSTQKSKEWELAVAPTTTSTGTFKIKFRSPRNDTPRIMLGDKNDAEASDEPRVLYSSEGNVEAIIHPKEPVRQEEAPPQAQAQPEQEHEHEHEQPLIQDGHLCFRGFFPSADPLNSSLNHVFHSELSTLYEVSSSLESASFGNYSSAGSEESASKCAAHDPARLRTMSSSTSSDSTSKHYLAHQNHIVGKDASSTTAVAHVDGAEDTRSSSSVSGATLDRYYTDDCEVKMRWEYSLGMAVSMDAADQWRQPVMGLMNTEELSNDYIAEI</sequence>
<keyword evidence="3" id="KW-1185">Reference proteome</keyword>
<feature type="compositionally biased region" description="Basic and acidic residues" evidence="1">
    <location>
        <begin position="376"/>
        <end position="386"/>
    </location>
</feature>
<dbReference type="AlphaFoldDB" id="A0A9N8DFQ2"/>
<proteinExistence type="predicted"/>
<reference evidence="2" key="1">
    <citation type="submission" date="2020-06" db="EMBL/GenBank/DDBJ databases">
        <authorList>
            <consortium name="Plant Systems Biology data submission"/>
        </authorList>
    </citation>
    <scope>NUCLEOTIDE SEQUENCE</scope>
    <source>
        <strain evidence="2">D6</strain>
    </source>
</reference>
<feature type="compositionally biased region" description="Basic and acidic residues" evidence="1">
    <location>
        <begin position="512"/>
        <end position="532"/>
    </location>
</feature>
<feature type="compositionally biased region" description="Low complexity" evidence="1">
    <location>
        <begin position="387"/>
        <end position="396"/>
    </location>
</feature>
<dbReference type="EMBL" id="CAICTM010000127">
    <property type="protein sequence ID" value="CAB9502128.1"/>
    <property type="molecule type" value="Genomic_DNA"/>
</dbReference>
<protein>
    <submittedName>
        <fullName evidence="2">Uncharacterized protein</fullName>
    </submittedName>
</protein>
<evidence type="ECO:0000313" key="2">
    <source>
        <dbReference type="EMBL" id="CAB9502128.1"/>
    </source>
</evidence>
<feature type="compositionally biased region" description="Basic and acidic residues" evidence="1">
    <location>
        <begin position="567"/>
        <end position="576"/>
    </location>
</feature>
<name>A0A9N8DFQ2_9STRA</name>
<feature type="region of interest" description="Disordered" evidence="1">
    <location>
        <begin position="302"/>
        <end position="346"/>
    </location>
</feature>
<dbReference type="Proteomes" id="UP001153069">
    <property type="component" value="Unassembled WGS sequence"/>
</dbReference>
<organism evidence="2 3">
    <name type="scientific">Seminavis robusta</name>
    <dbReference type="NCBI Taxonomy" id="568900"/>
    <lineage>
        <taxon>Eukaryota</taxon>
        <taxon>Sar</taxon>
        <taxon>Stramenopiles</taxon>
        <taxon>Ochrophyta</taxon>
        <taxon>Bacillariophyta</taxon>
        <taxon>Bacillariophyceae</taxon>
        <taxon>Bacillariophycidae</taxon>
        <taxon>Naviculales</taxon>
        <taxon>Naviculaceae</taxon>
        <taxon>Seminavis</taxon>
    </lineage>
</organism>
<feature type="region of interest" description="Disordered" evidence="1">
    <location>
        <begin position="452"/>
        <end position="489"/>
    </location>
</feature>
<feature type="compositionally biased region" description="Low complexity" evidence="1">
    <location>
        <begin position="648"/>
        <end position="657"/>
    </location>
</feature>
<feature type="region of interest" description="Disordered" evidence="1">
    <location>
        <begin position="550"/>
        <end position="577"/>
    </location>
</feature>
<feature type="region of interest" description="Disordered" evidence="1">
    <location>
        <begin position="360"/>
        <end position="396"/>
    </location>
</feature>
<comment type="caution">
    <text evidence="2">The sequence shown here is derived from an EMBL/GenBank/DDBJ whole genome shotgun (WGS) entry which is preliminary data.</text>
</comment>
<evidence type="ECO:0000313" key="3">
    <source>
        <dbReference type="Proteomes" id="UP001153069"/>
    </source>
</evidence>
<accession>A0A9N8DFQ2</accession>
<gene>
    <name evidence="2" type="ORF">SEMRO_128_G061200.1</name>
</gene>
<evidence type="ECO:0000256" key="1">
    <source>
        <dbReference type="SAM" id="MobiDB-lite"/>
    </source>
</evidence>
<feature type="region of interest" description="Disordered" evidence="1">
    <location>
        <begin position="637"/>
        <end position="658"/>
    </location>
</feature>
<feature type="compositionally biased region" description="Low complexity" evidence="1">
    <location>
        <begin position="468"/>
        <end position="485"/>
    </location>
</feature>
<feature type="region of interest" description="Disordered" evidence="1">
    <location>
        <begin position="505"/>
        <end position="532"/>
    </location>
</feature>
<feature type="compositionally biased region" description="Basic residues" evidence="1">
    <location>
        <begin position="311"/>
        <end position="335"/>
    </location>
</feature>